<dbReference type="GeneID" id="119739669"/>
<dbReference type="OrthoDB" id="6579237at2759"/>
<dbReference type="PANTHER" id="PTHR21436:SF2">
    <property type="entry name" value="COILED-COIL DOMAIN-CONTAINING PROTEIN 142"/>
    <property type="match status" value="1"/>
</dbReference>
<feature type="compositionally biased region" description="Low complexity" evidence="2">
    <location>
        <begin position="919"/>
        <end position="932"/>
    </location>
</feature>
<evidence type="ECO:0000313" key="5">
    <source>
        <dbReference type="Proteomes" id="UP000887568"/>
    </source>
</evidence>
<dbReference type="EnsemblMetazoa" id="XM_038214681.1">
    <property type="protein sequence ID" value="XP_038070609.1"/>
    <property type="gene ID" value="LOC119739669"/>
</dbReference>
<dbReference type="RefSeq" id="XP_038070610.1">
    <property type="nucleotide sequence ID" value="XM_038214682.1"/>
</dbReference>
<dbReference type="EnsemblMetazoa" id="XM_038214682.1">
    <property type="protein sequence ID" value="XP_038070610.1"/>
    <property type="gene ID" value="LOC119739669"/>
</dbReference>
<dbReference type="InterPro" id="IPR055350">
    <property type="entry name" value="CCDC142_C"/>
</dbReference>
<name>A0A914B473_PATMI</name>
<evidence type="ECO:0000256" key="2">
    <source>
        <dbReference type="SAM" id="MobiDB-lite"/>
    </source>
</evidence>
<protein>
    <recommendedName>
        <fullName evidence="3">Coiled-coil protein 142 C-terminal domain-containing protein</fullName>
    </recommendedName>
</protein>
<evidence type="ECO:0000256" key="1">
    <source>
        <dbReference type="SAM" id="Coils"/>
    </source>
</evidence>
<feature type="compositionally biased region" description="Basic residues" evidence="2">
    <location>
        <begin position="446"/>
        <end position="455"/>
    </location>
</feature>
<dbReference type="InterPro" id="IPR026700">
    <property type="entry name" value="CCDC142"/>
</dbReference>
<evidence type="ECO:0000313" key="4">
    <source>
        <dbReference type="EnsemblMetazoa" id="XP_038070609.1"/>
    </source>
</evidence>
<reference evidence="4" key="1">
    <citation type="submission" date="2022-11" db="UniProtKB">
        <authorList>
            <consortium name="EnsemblMetazoa"/>
        </authorList>
    </citation>
    <scope>IDENTIFICATION</scope>
</reference>
<dbReference type="OMA" id="TWEQLQH"/>
<evidence type="ECO:0000259" key="3">
    <source>
        <dbReference type="Pfam" id="PF14923"/>
    </source>
</evidence>
<accession>A0A914B473</accession>
<feature type="region of interest" description="Disordered" evidence="2">
    <location>
        <begin position="895"/>
        <end position="955"/>
    </location>
</feature>
<feature type="compositionally biased region" description="Polar residues" evidence="2">
    <location>
        <begin position="430"/>
        <end position="443"/>
    </location>
</feature>
<organism evidence="4 5">
    <name type="scientific">Patiria miniata</name>
    <name type="common">Bat star</name>
    <name type="synonym">Asterina miniata</name>
    <dbReference type="NCBI Taxonomy" id="46514"/>
    <lineage>
        <taxon>Eukaryota</taxon>
        <taxon>Metazoa</taxon>
        <taxon>Echinodermata</taxon>
        <taxon>Eleutherozoa</taxon>
        <taxon>Asterozoa</taxon>
        <taxon>Asteroidea</taxon>
        <taxon>Valvatacea</taxon>
        <taxon>Valvatida</taxon>
        <taxon>Asterinidae</taxon>
        <taxon>Patiria</taxon>
    </lineage>
</organism>
<keyword evidence="1" id="KW-0175">Coiled coil</keyword>
<feature type="domain" description="Coiled-coil protein 142 C-terminal" evidence="3">
    <location>
        <begin position="485"/>
        <end position="974"/>
    </location>
</feature>
<feature type="coiled-coil region" evidence="1">
    <location>
        <begin position="722"/>
        <end position="749"/>
    </location>
</feature>
<sequence length="998" mass="110891">MMMEPPVGRLPPLRVLHEQPALDLDTPPPSPGTSSESLAVPVIARSPSPLSTSSSSTQYSGEEIEHSIRNLAQCYQILQPGQHPCLCTHGRVSSAFSHNKYSVTLAEHYSTLQRLMVSRSRLHFARECASRVSQLAEFVQSLQVVAHEEYNTLQALQTGGDVEPYTKLEYLAVFCEDLRIHMNNWTSIQHRLYSDKYLQSVMPELCRDLSDLQRSLVYWRDCALWWLQQIIAIGLRIFAHCSPNTATQDMLWSIVRGTENYNGMLALIKGHQRHPVTTLPSHQVRYRCLRFKIAEASSRFTRSFQLFSVSRILSILSKERSKLASLQILFFLMRNQSFIHISKQPPQLFDWRTYPCMASVKTSRSSSEPEAANPSAATGSLLTLRDLKAQGLLQETSPQCAIETQEEGFISKLLTAVSASTGLLQKHRPSASTDEGSNQTATQKLAKLKSPRRNGGKHDTRKSVRWGDSFNARIQHEYFNLYMDMMWRCCGDELRDLLHRPGLGLAEIALDGIMSLGHVYQCSDALVVALGHLIEQTCGKGVFTAGASQSLQSISRQLISDVAFSQCRSGICHALACSFTDKCFAVSGPSSINQGSKTCQLFQVSLLPLLSLLSAAEHQHSATKVLPRGASRNGVTPAIQSPSTQTLHQALSLSIMVLEASRHWCLTKGNQFLASWSVNKFLLVSQSDLKITLDSSVHILQACQWLSSSASKEVHQSTTHHKEKDAARLEELKLKLDAINSRLHITSSELLQVFGQHCSQMCADVWQQGMPMGKVWRKKTTDDLPTEHNPYVPAAVNTILVPLVEGVSNLRISAQIAIISVTVTNMLEMWMAHVLREKPKFSVHGAHQLSQDVAYVRTWLMSDSNGLELQTRQSMLTLDAFRHFEGAISLLKHQPRRRGINSPTRDDANSEYSSSTVPSSAGSHQGSVSSLSDTLPPGGTNTVGEPLALGNGSDMGESGFEEEIFRVPHRKEWLSLRVHGNQKWRLLPFGCLNVGVDS</sequence>
<proteinExistence type="predicted"/>
<dbReference type="RefSeq" id="XP_038070609.1">
    <property type="nucleotide sequence ID" value="XM_038214681.1"/>
</dbReference>
<keyword evidence="5" id="KW-1185">Reference proteome</keyword>
<dbReference type="Pfam" id="PF14923">
    <property type="entry name" value="CCDC142"/>
    <property type="match status" value="1"/>
</dbReference>
<dbReference type="PANTHER" id="PTHR21436">
    <property type="entry name" value="COILED-COIL DOMAIN-CONTAINING PROTEIN 142"/>
    <property type="match status" value="1"/>
</dbReference>
<feature type="region of interest" description="Disordered" evidence="2">
    <location>
        <begin position="425"/>
        <end position="462"/>
    </location>
</feature>
<dbReference type="Proteomes" id="UP000887568">
    <property type="component" value="Unplaced"/>
</dbReference>
<dbReference type="AlphaFoldDB" id="A0A914B473"/>